<dbReference type="Proteomes" id="UP001267426">
    <property type="component" value="Unassembled WGS sequence"/>
</dbReference>
<evidence type="ECO:0000313" key="3">
    <source>
        <dbReference type="EMBL" id="MDT0631119.1"/>
    </source>
</evidence>
<feature type="signal peptide" evidence="2">
    <location>
        <begin position="1"/>
        <end position="19"/>
    </location>
</feature>
<dbReference type="RefSeq" id="WP_311662461.1">
    <property type="nucleotide sequence ID" value="NZ_JAVRHT010000008.1"/>
</dbReference>
<feature type="chain" id="PRO_5047494391" evidence="2">
    <location>
        <begin position="20"/>
        <end position="88"/>
    </location>
</feature>
<feature type="compositionally biased region" description="Low complexity" evidence="1">
    <location>
        <begin position="25"/>
        <end position="34"/>
    </location>
</feature>
<gene>
    <name evidence="3" type="ORF">RM540_05090</name>
</gene>
<reference evidence="3 4" key="1">
    <citation type="submission" date="2023-09" db="EMBL/GenBank/DDBJ databases">
        <authorList>
            <person name="Rey-Velasco X."/>
        </authorList>
    </citation>
    <scope>NUCLEOTIDE SEQUENCE [LARGE SCALE GENOMIC DNA]</scope>
    <source>
        <strain evidence="3 4">F394</strain>
    </source>
</reference>
<name>A0ABU3BPA9_9BACT</name>
<sequence>MPRLALLLLAAALPLAACADDEVPAVDPVPDATPELPDPDPDTILDVDPLSRQDGQTSDDTFDENEVGQDIQDRPLDGLDEAAPPDSL</sequence>
<evidence type="ECO:0000256" key="2">
    <source>
        <dbReference type="SAM" id="SignalP"/>
    </source>
</evidence>
<accession>A0ABU3BPA9</accession>
<feature type="region of interest" description="Disordered" evidence="1">
    <location>
        <begin position="24"/>
        <end position="88"/>
    </location>
</feature>
<dbReference type="EMBL" id="JAVRHT010000008">
    <property type="protein sequence ID" value="MDT0631119.1"/>
    <property type="molecule type" value="Genomic_DNA"/>
</dbReference>
<keyword evidence="2" id="KW-0732">Signal</keyword>
<keyword evidence="4" id="KW-1185">Reference proteome</keyword>
<evidence type="ECO:0000256" key="1">
    <source>
        <dbReference type="SAM" id="MobiDB-lite"/>
    </source>
</evidence>
<organism evidence="3 4">
    <name type="scientific">Rubrivirga litoralis</name>
    <dbReference type="NCBI Taxonomy" id="3075598"/>
    <lineage>
        <taxon>Bacteria</taxon>
        <taxon>Pseudomonadati</taxon>
        <taxon>Rhodothermota</taxon>
        <taxon>Rhodothermia</taxon>
        <taxon>Rhodothermales</taxon>
        <taxon>Rubricoccaceae</taxon>
        <taxon>Rubrivirga</taxon>
    </lineage>
</organism>
<evidence type="ECO:0000313" key="4">
    <source>
        <dbReference type="Proteomes" id="UP001267426"/>
    </source>
</evidence>
<comment type="caution">
    <text evidence="3">The sequence shown here is derived from an EMBL/GenBank/DDBJ whole genome shotgun (WGS) entry which is preliminary data.</text>
</comment>
<protein>
    <submittedName>
        <fullName evidence="3">Uncharacterized protein</fullName>
    </submittedName>
</protein>
<proteinExistence type="predicted"/>